<organism evidence="1 2">
    <name type="scientific">Roseitalea porphyridii</name>
    <dbReference type="NCBI Taxonomy" id="1852022"/>
    <lineage>
        <taxon>Bacteria</taxon>
        <taxon>Pseudomonadati</taxon>
        <taxon>Pseudomonadota</taxon>
        <taxon>Alphaproteobacteria</taxon>
        <taxon>Hyphomicrobiales</taxon>
        <taxon>Ahrensiaceae</taxon>
        <taxon>Roseitalea</taxon>
    </lineage>
</organism>
<dbReference type="Pfam" id="PF09550">
    <property type="entry name" value="Phage_TAC_6"/>
    <property type="match status" value="1"/>
</dbReference>
<accession>A0A4P6UZ83</accession>
<dbReference type="EMBL" id="CP036532">
    <property type="protein sequence ID" value="QBK30095.1"/>
    <property type="molecule type" value="Genomic_DNA"/>
</dbReference>
<dbReference type="KEGG" id="rpod:E0E05_05460"/>
<dbReference type="InterPro" id="IPR011739">
    <property type="entry name" value="GTA_rcc01693"/>
</dbReference>
<name>A0A4P6UZ83_9HYPH</name>
<proteinExistence type="predicted"/>
<gene>
    <name evidence="1" type="ORF">E0E05_05460</name>
</gene>
<dbReference type="RefSeq" id="WP_131615797.1">
    <property type="nucleotide sequence ID" value="NZ_CP036532.1"/>
</dbReference>
<dbReference type="GeneID" id="90766737"/>
<evidence type="ECO:0000313" key="1">
    <source>
        <dbReference type="EMBL" id="QBK30095.1"/>
    </source>
</evidence>
<keyword evidence="2" id="KW-1185">Reference proteome</keyword>
<reference evidence="1 2" key="1">
    <citation type="journal article" date="2017" name="Int. J. Syst. Evol. Microbiol.">
        <title>Roseitalea porphyridii gen. nov., sp. nov., isolated from a red alga, and reclassification of Hoeflea suaedae Chung et al. 2013 as Pseudohoeflea suaedae gen. nov., comb. nov.</title>
        <authorList>
            <person name="Hyeon J.W."/>
            <person name="Jeong S.E."/>
            <person name="Baek K."/>
            <person name="Jeon C.O."/>
        </authorList>
    </citation>
    <scope>NUCLEOTIDE SEQUENCE [LARGE SCALE GENOMIC DNA]</scope>
    <source>
        <strain evidence="1 2">MA7-20</strain>
    </source>
</reference>
<dbReference type="InterPro" id="IPR019056">
    <property type="entry name" value="Phage_TAC_6"/>
</dbReference>
<dbReference type="NCBIfam" id="TIGR02216">
    <property type="entry name" value="phage_TIGR02216"/>
    <property type="match status" value="1"/>
</dbReference>
<dbReference type="AlphaFoldDB" id="A0A4P6UZ83"/>
<protein>
    <submittedName>
        <fullName evidence="1">Phage tail assembly chaperone</fullName>
    </submittedName>
</protein>
<evidence type="ECO:0000313" key="2">
    <source>
        <dbReference type="Proteomes" id="UP000293719"/>
    </source>
</evidence>
<dbReference type="Proteomes" id="UP000293719">
    <property type="component" value="Chromosome"/>
</dbReference>
<sequence>MADRPFPWADAMRFGLGVLCLAPADFWAMTPRELAAAMGALGGSAQPPPDRYALDRLLSEFPDHQDIAHG</sequence>
<dbReference type="OrthoDB" id="7582980at2"/>